<dbReference type="STRING" id="942150.IV64_GL001416"/>
<dbReference type="Gene3D" id="3.20.20.190">
    <property type="entry name" value="Phosphatidylinositol (PI) phosphodiesterase"/>
    <property type="match status" value="1"/>
</dbReference>
<keyword evidence="1" id="KW-1133">Transmembrane helix</keyword>
<feature type="transmembrane region" description="Helical" evidence="1">
    <location>
        <begin position="145"/>
        <end position="166"/>
    </location>
</feature>
<gene>
    <name evidence="3" type="ORF">IV64_GL001416</name>
</gene>
<dbReference type="Pfam" id="PF03009">
    <property type="entry name" value="GDPD"/>
    <property type="match status" value="1"/>
</dbReference>
<keyword evidence="1" id="KW-0812">Transmembrane</keyword>
<keyword evidence="1" id="KW-0472">Membrane</keyword>
<dbReference type="AlphaFoldDB" id="A0A0R2M1Z4"/>
<accession>A0A0R2M1Z4</accession>
<protein>
    <submittedName>
        <fullName evidence="3">Glycerophosphodiester phosphodiesterase</fullName>
    </submittedName>
</protein>
<proteinExistence type="predicted"/>
<name>A0A0R2M1Z4_9LACO</name>
<keyword evidence="4" id="KW-1185">Reference proteome</keyword>
<dbReference type="CDD" id="cd08579">
    <property type="entry name" value="GDPD_memb_like"/>
    <property type="match status" value="1"/>
</dbReference>
<feature type="transmembrane region" description="Helical" evidence="1">
    <location>
        <begin position="48"/>
        <end position="71"/>
    </location>
</feature>
<dbReference type="PROSITE" id="PS51704">
    <property type="entry name" value="GP_PDE"/>
    <property type="match status" value="1"/>
</dbReference>
<reference evidence="3 4" key="1">
    <citation type="journal article" date="2015" name="Genome Announc.">
        <title>Expanding the biotechnology potential of lactobacilli through comparative genomics of 213 strains and associated genera.</title>
        <authorList>
            <person name="Sun Z."/>
            <person name="Harris H.M."/>
            <person name="McCann A."/>
            <person name="Guo C."/>
            <person name="Argimon S."/>
            <person name="Zhang W."/>
            <person name="Yang X."/>
            <person name="Jeffery I.B."/>
            <person name="Cooney J.C."/>
            <person name="Kagawa T.F."/>
            <person name="Liu W."/>
            <person name="Song Y."/>
            <person name="Salvetti E."/>
            <person name="Wrobel A."/>
            <person name="Rasinkangas P."/>
            <person name="Parkhill J."/>
            <person name="Rea M.C."/>
            <person name="O'Sullivan O."/>
            <person name="Ritari J."/>
            <person name="Douillard F.P."/>
            <person name="Paul Ross R."/>
            <person name="Yang R."/>
            <person name="Briner A.E."/>
            <person name="Felis G.E."/>
            <person name="de Vos W.M."/>
            <person name="Barrangou R."/>
            <person name="Klaenhammer T.R."/>
            <person name="Caufield P.W."/>
            <person name="Cui Y."/>
            <person name="Zhang H."/>
            <person name="O'Toole P.W."/>
        </authorList>
    </citation>
    <scope>NUCLEOTIDE SEQUENCE [LARGE SCALE GENOMIC DNA]</scope>
    <source>
        <strain evidence="3 4">LMG 26013</strain>
    </source>
</reference>
<feature type="transmembrane region" description="Helical" evidence="1">
    <location>
        <begin position="91"/>
        <end position="110"/>
    </location>
</feature>
<feature type="transmembrane region" description="Helical" evidence="1">
    <location>
        <begin position="172"/>
        <end position="191"/>
    </location>
</feature>
<dbReference type="EMBL" id="JQCL01000103">
    <property type="protein sequence ID" value="KRO07494.1"/>
    <property type="molecule type" value="Genomic_DNA"/>
</dbReference>
<dbReference type="RefSeq" id="WP_237757350.1">
    <property type="nucleotide sequence ID" value="NZ_JQCL01000103.1"/>
</dbReference>
<dbReference type="Proteomes" id="UP000051783">
    <property type="component" value="Unassembled WGS sequence"/>
</dbReference>
<evidence type="ECO:0000313" key="3">
    <source>
        <dbReference type="EMBL" id="KRO07494.1"/>
    </source>
</evidence>
<dbReference type="SUPFAM" id="SSF51695">
    <property type="entry name" value="PLC-like phosphodiesterases"/>
    <property type="match status" value="1"/>
</dbReference>
<feature type="transmembrane region" description="Helical" evidence="1">
    <location>
        <begin position="6"/>
        <end position="27"/>
    </location>
</feature>
<evidence type="ECO:0000259" key="2">
    <source>
        <dbReference type="PROSITE" id="PS51704"/>
    </source>
</evidence>
<dbReference type="InterPro" id="IPR017946">
    <property type="entry name" value="PLC-like_Pdiesterase_TIM-brl"/>
</dbReference>
<dbReference type="GO" id="GO:0008081">
    <property type="term" value="F:phosphoric diester hydrolase activity"/>
    <property type="evidence" value="ECO:0007669"/>
    <property type="project" value="InterPro"/>
</dbReference>
<sequence>MLLVKVAGLMVGGWLSALGLVLMSVWLPGLAEVSGQARWSWRQRGLTWVLVVLTGVLWLPLGWGGYLATLQASVQLPASLQNGIFNTRYEWLPVVGPLWGVVWLWSIKWLPSLRRQLQRPTSCREYWLTGWHASWWAAVKQVLRLLPWVAAWFGIGAVLAGSVWLIELIQPSWGYLMAVLSEAFLQLLAWWGVWQLWRRYWPQRVITGASRWVQLILVIMAVSYAGWWLQPVSGPLPAVIAHRGVNGPDGVQNTISALRQTVKQTQPNLVEMDIQPTDDHHWVVMHDPDLRHLADRPGPVQHYKLKQLDGITLSENGQRGQLSSFKQYLTVAEKLRQPLLVEVKALGDAAQLMGPFAEDYGQRLNRAHGAVHSLDYQVIERLRQRQSQIRLGLITPFYLTNFSHSVADFYSLQALTATREQVNAMHRDGHQVYFWTVDHPLAMQRLSAMGADGLITNRPGKLRQLQAKPTHYYFYQLINWLVGWL</sequence>
<dbReference type="PANTHER" id="PTHR46211:SF8">
    <property type="entry name" value="PHOSPHODIESTERASE"/>
    <property type="match status" value="1"/>
</dbReference>
<dbReference type="PANTHER" id="PTHR46211">
    <property type="entry name" value="GLYCEROPHOSPHORYL DIESTER PHOSPHODIESTERASE"/>
    <property type="match status" value="1"/>
</dbReference>
<dbReference type="PATRIC" id="fig|942150.3.peg.1459"/>
<evidence type="ECO:0000256" key="1">
    <source>
        <dbReference type="SAM" id="Phobius"/>
    </source>
</evidence>
<organism evidence="3 4">
    <name type="scientific">Lactiplantibacillus xiangfangensis</name>
    <dbReference type="NCBI Taxonomy" id="942150"/>
    <lineage>
        <taxon>Bacteria</taxon>
        <taxon>Bacillati</taxon>
        <taxon>Bacillota</taxon>
        <taxon>Bacilli</taxon>
        <taxon>Lactobacillales</taxon>
        <taxon>Lactobacillaceae</taxon>
        <taxon>Lactiplantibacillus</taxon>
    </lineage>
</organism>
<feature type="transmembrane region" description="Helical" evidence="1">
    <location>
        <begin position="212"/>
        <end position="229"/>
    </location>
</feature>
<feature type="domain" description="GP-PDE" evidence="2">
    <location>
        <begin position="237"/>
        <end position="466"/>
    </location>
</feature>
<comment type="caution">
    <text evidence="3">The sequence shown here is derived from an EMBL/GenBank/DDBJ whole genome shotgun (WGS) entry which is preliminary data.</text>
</comment>
<dbReference type="InterPro" id="IPR030395">
    <property type="entry name" value="GP_PDE_dom"/>
</dbReference>
<dbReference type="GO" id="GO:0006629">
    <property type="term" value="P:lipid metabolic process"/>
    <property type="evidence" value="ECO:0007669"/>
    <property type="project" value="InterPro"/>
</dbReference>
<evidence type="ECO:0000313" key="4">
    <source>
        <dbReference type="Proteomes" id="UP000051783"/>
    </source>
</evidence>